<dbReference type="AlphaFoldDB" id="A0A381IKC1"/>
<dbReference type="EMBL" id="UFSM01000002">
    <property type="protein sequence ID" value="SUY28553.1"/>
    <property type="molecule type" value="Genomic_DNA"/>
</dbReference>
<dbReference type="InterPro" id="IPR036291">
    <property type="entry name" value="NAD(P)-bd_dom_sf"/>
</dbReference>
<dbReference type="InterPro" id="IPR051317">
    <property type="entry name" value="Gfo/Idh/MocA_oxidoreduct"/>
</dbReference>
<dbReference type="OrthoDB" id="9815825at2"/>
<dbReference type="InterPro" id="IPR055170">
    <property type="entry name" value="GFO_IDH_MocA-like_dom"/>
</dbReference>
<dbReference type="SUPFAM" id="SSF55347">
    <property type="entry name" value="Glyceraldehyde-3-phosphate dehydrogenase-like, C-terminal domain"/>
    <property type="match status" value="1"/>
</dbReference>
<gene>
    <name evidence="3" type="primary">gfo_6</name>
    <name evidence="3" type="ORF">NCTC10684_05199</name>
</gene>
<organism evidence="3 4">
    <name type="scientific">Aminobacter aminovorans</name>
    <name type="common">Chelatobacter heintzii</name>
    <dbReference type="NCBI Taxonomy" id="83263"/>
    <lineage>
        <taxon>Bacteria</taxon>
        <taxon>Pseudomonadati</taxon>
        <taxon>Pseudomonadota</taxon>
        <taxon>Alphaproteobacteria</taxon>
        <taxon>Hyphomicrobiales</taxon>
        <taxon>Phyllobacteriaceae</taxon>
        <taxon>Aminobacter</taxon>
    </lineage>
</organism>
<dbReference type="Pfam" id="PF22725">
    <property type="entry name" value="GFO_IDH_MocA_C3"/>
    <property type="match status" value="1"/>
</dbReference>
<dbReference type="SUPFAM" id="SSF51735">
    <property type="entry name" value="NAD(P)-binding Rossmann-fold domains"/>
    <property type="match status" value="1"/>
</dbReference>
<dbReference type="PANTHER" id="PTHR43708:SF3">
    <property type="entry name" value="OXIDOREDUCTASE"/>
    <property type="match status" value="1"/>
</dbReference>
<evidence type="ECO:0000259" key="2">
    <source>
        <dbReference type="Pfam" id="PF22725"/>
    </source>
</evidence>
<dbReference type="Gene3D" id="3.30.360.10">
    <property type="entry name" value="Dihydrodipicolinate Reductase, domain 2"/>
    <property type="match status" value="1"/>
</dbReference>
<name>A0A381IKC1_AMIAI</name>
<evidence type="ECO:0000259" key="1">
    <source>
        <dbReference type="Pfam" id="PF01408"/>
    </source>
</evidence>
<dbReference type="GO" id="GO:0000166">
    <property type="term" value="F:nucleotide binding"/>
    <property type="evidence" value="ECO:0007669"/>
    <property type="project" value="InterPro"/>
</dbReference>
<dbReference type="GO" id="GO:0047061">
    <property type="term" value="F:glucose-fructose oxidoreductase activity"/>
    <property type="evidence" value="ECO:0007669"/>
    <property type="project" value="UniProtKB-EC"/>
</dbReference>
<reference evidence="3 4" key="1">
    <citation type="submission" date="2018-06" db="EMBL/GenBank/DDBJ databases">
        <authorList>
            <consortium name="Pathogen Informatics"/>
            <person name="Doyle S."/>
        </authorList>
    </citation>
    <scope>NUCLEOTIDE SEQUENCE [LARGE SCALE GENOMIC DNA]</scope>
    <source>
        <strain evidence="3 4">NCTC10684</strain>
    </source>
</reference>
<dbReference type="RefSeq" id="WP_115734205.1">
    <property type="nucleotide sequence ID" value="NZ_BAAAVY010000001.1"/>
</dbReference>
<dbReference type="Pfam" id="PF01408">
    <property type="entry name" value="GFO_IDH_MocA"/>
    <property type="match status" value="1"/>
</dbReference>
<dbReference type="PANTHER" id="PTHR43708">
    <property type="entry name" value="CONSERVED EXPRESSED OXIDOREDUCTASE (EUROFUNG)"/>
    <property type="match status" value="1"/>
</dbReference>
<evidence type="ECO:0000313" key="4">
    <source>
        <dbReference type="Proteomes" id="UP000254701"/>
    </source>
</evidence>
<dbReference type="Gene3D" id="3.40.50.720">
    <property type="entry name" value="NAD(P)-binding Rossmann-like Domain"/>
    <property type="match status" value="1"/>
</dbReference>
<feature type="domain" description="Gfo/Idh/MocA-like oxidoreductase N-terminal" evidence="1">
    <location>
        <begin position="15"/>
        <end position="143"/>
    </location>
</feature>
<dbReference type="InterPro" id="IPR000683">
    <property type="entry name" value="Gfo/Idh/MocA-like_OxRdtase_N"/>
</dbReference>
<protein>
    <submittedName>
        <fullName evidence="3">Glucose--fructose oxidoreductase</fullName>
        <ecNumber evidence="3">1.1.99.28</ecNumber>
    </submittedName>
</protein>
<feature type="domain" description="GFO/IDH/MocA-like oxidoreductase" evidence="2">
    <location>
        <begin position="153"/>
        <end position="285"/>
    </location>
</feature>
<dbReference type="EC" id="1.1.99.28" evidence="3"/>
<proteinExistence type="predicted"/>
<dbReference type="Proteomes" id="UP000254701">
    <property type="component" value="Unassembled WGS sequence"/>
</dbReference>
<accession>A0A381IKC1</accession>
<keyword evidence="3" id="KW-0560">Oxidoreductase</keyword>
<sequence>MAIEASKKEAGAGRIRLGMVGGGQGAFIGAIHRMAARLDDQYELVAGALSSSVEKAKASAADLGLPTDRSYGSFEEMAKAEAARPDGIEAVSIVTPNHMHAPAAKAFLEAGIHVICDKPITTTVKEAEELAALVKKSGKLFVLTHNYTGYPMIRQAREMVANGDLGEIRVVQAEYPQDWLTEPAERLGSKQAEWRTDPKRSGAGGAIGDIGTHAYNLAAFVTGLKSEQVLAQLTSFVEGRTLDDDVQILLRYHGGARGMLWASQVAVGNENGLKLRVYGTKGGLEWTQADPNYLWFTPFGKPKQFFTRAGSGAGPAATRVTRIPSGHPEGYLEGFATIYAEAARAIRAAREGNKPDADVIYPTVDDGIDGMKFIEASVASSKAGNVWTKIG</sequence>
<evidence type="ECO:0000313" key="3">
    <source>
        <dbReference type="EMBL" id="SUY28553.1"/>
    </source>
</evidence>